<feature type="region of interest" description="Disordered" evidence="1">
    <location>
        <begin position="288"/>
        <end position="312"/>
    </location>
</feature>
<dbReference type="AlphaFoldDB" id="A0AAD4BIP8"/>
<gene>
    <name evidence="2" type="ORF">L210DRAFT_3650686</name>
</gene>
<protein>
    <submittedName>
        <fullName evidence="2">Uncharacterized protein</fullName>
    </submittedName>
</protein>
<proteinExistence type="predicted"/>
<feature type="compositionally biased region" description="Polar residues" evidence="1">
    <location>
        <begin position="288"/>
        <end position="297"/>
    </location>
</feature>
<organism evidence="2 3">
    <name type="scientific">Boletus edulis BED1</name>
    <dbReference type="NCBI Taxonomy" id="1328754"/>
    <lineage>
        <taxon>Eukaryota</taxon>
        <taxon>Fungi</taxon>
        <taxon>Dikarya</taxon>
        <taxon>Basidiomycota</taxon>
        <taxon>Agaricomycotina</taxon>
        <taxon>Agaricomycetes</taxon>
        <taxon>Agaricomycetidae</taxon>
        <taxon>Boletales</taxon>
        <taxon>Boletineae</taxon>
        <taxon>Boletaceae</taxon>
        <taxon>Boletoideae</taxon>
        <taxon>Boletus</taxon>
    </lineage>
</organism>
<dbReference type="EMBL" id="WHUW01000044">
    <property type="protein sequence ID" value="KAF8432026.1"/>
    <property type="molecule type" value="Genomic_DNA"/>
</dbReference>
<accession>A0AAD4BIP8</accession>
<reference evidence="2" key="2">
    <citation type="journal article" date="2020" name="Nat. Commun.">
        <title>Large-scale genome sequencing of mycorrhizal fungi provides insights into the early evolution of symbiotic traits.</title>
        <authorList>
            <person name="Miyauchi S."/>
            <person name="Kiss E."/>
            <person name="Kuo A."/>
            <person name="Drula E."/>
            <person name="Kohler A."/>
            <person name="Sanchez-Garcia M."/>
            <person name="Morin E."/>
            <person name="Andreopoulos B."/>
            <person name="Barry K.W."/>
            <person name="Bonito G."/>
            <person name="Buee M."/>
            <person name="Carver A."/>
            <person name="Chen C."/>
            <person name="Cichocki N."/>
            <person name="Clum A."/>
            <person name="Culley D."/>
            <person name="Crous P.W."/>
            <person name="Fauchery L."/>
            <person name="Girlanda M."/>
            <person name="Hayes R.D."/>
            <person name="Keri Z."/>
            <person name="LaButti K."/>
            <person name="Lipzen A."/>
            <person name="Lombard V."/>
            <person name="Magnuson J."/>
            <person name="Maillard F."/>
            <person name="Murat C."/>
            <person name="Nolan M."/>
            <person name="Ohm R.A."/>
            <person name="Pangilinan J."/>
            <person name="Pereira M.F."/>
            <person name="Perotto S."/>
            <person name="Peter M."/>
            <person name="Pfister S."/>
            <person name="Riley R."/>
            <person name="Sitrit Y."/>
            <person name="Stielow J.B."/>
            <person name="Szollosi G."/>
            <person name="Zifcakova L."/>
            <person name="Stursova M."/>
            <person name="Spatafora J.W."/>
            <person name="Tedersoo L."/>
            <person name="Vaario L.M."/>
            <person name="Yamada A."/>
            <person name="Yan M."/>
            <person name="Wang P."/>
            <person name="Xu J."/>
            <person name="Bruns T."/>
            <person name="Baldrian P."/>
            <person name="Vilgalys R."/>
            <person name="Dunand C."/>
            <person name="Henrissat B."/>
            <person name="Grigoriev I.V."/>
            <person name="Hibbett D."/>
            <person name="Nagy L.G."/>
            <person name="Martin F.M."/>
        </authorList>
    </citation>
    <scope>NUCLEOTIDE SEQUENCE</scope>
    <source>
        <strain evidence="2">BED1</strain>
    </source>
</reference>
<dbReference type="Proteomes" id="UP001194468">
    <property type="component" value="Unassembled WGS sequence"/>
</dbReference>
<evidence type="ECO:0000313" key="2">
    <source>
        <dbReference type="EMBL" id="KAF8432026.1"/>
    </source>
</evidence>
<feature type="compositionally biased region" description="Basic and acidic residues" evidence="1">
    <location>
        <begin position="62"/>
        <end position="87"/>
    </location>
</feature>
<name>A0AAD4BIP8_BOLED</name>
<feature type="compositionally biased region" description="Polar residues" evidence="1">
    <location>
        <begin position="88"/>
        <end position="99"/>
    </location>
</feature>
<evidence type="ECO:0000256" key="1">
    <source>
        <dbReference type="SAM" id="MobiDB-lite"/>
    </source>
</evidence>
<reference evidence="2" key="1">
    <citation type="submission" date="2019-10" db="EMBL/GenBank/DDBJ databases">
        <authorList>
            <consortium name="DOE Joint Genome Institute"/>
            <person name="Kuo A."/>
            <person name="Miyauchi S."/>
            <person name="Kiss E."/>
            <person name="Drula E."/>
            <person name="Kohler A."/>
            <person name="Sanchez-Garcia M."/>
            <person name="Andreopoulos B."/>
            <person name="Barry K.W."/>
            <person name="Bonito G."/>
            <person name="Buee M."/>
            <person name="Carver A."/>
            <person name="Chen C."/>
            <person name="Cichocki N."/>
            <person name="Clum A."/>
            <person name="Culley D."/>
            <person name="Crous P.W."/>
            <person name="Fauchery L."/>
            <person name="Girlanda M."/>
            <person name="Hayes R."/>
            <person name="Keri Z."/>
            <person name="LaButti K."/>
            <person name="Lipzen A."/>
            <person name="Lombard V."/>
            <person name="Magnuson J."/>
            <person name="Maillard F."/>
            <person name="Morin E."/>
            <person name="Murat C."/>
            <person name="Nolan M."/>
            <person name="Ohm R."/>
            <person name="Pangilinan J."/>
            <person name="Pereira M."/>
            <person name="Perotto S."/>
            <person name="Peter M."/>
            <person name="Riley R."/>
            <person name="Sitrit Y."/>
            <person name="Stielow B."/>
            <person name="Szollosi G."/>
            <person name="Zifcakova L."/>
            <person name="Stursova M."/>
            <person name="Spatafora J.W."/>
            <person name="Tedersoo L."/>
            <person name="Vaario L.-M."/>
            <person name="Yamada A."/>
            <person name="Yan M."/>
            <person name="Wang P."/>
            <person name="Xu J."/>
            <person name="Bruns T."/>
            <person name="Baldrian P."/>
            <person name="Vilgalys R."/>
            <person name="Henrissat B."/>
            <person name="Grigoriev I.V."/>
            <person name="Hibbett D."/>
            <person name="Nagy L.G."/>
            <person name="Martin F.M."/>
        </authorList>
    </citation>
    <scope>NUCLEOTIDE SEQUENCE</scope>
    <source>
        <strain evidence="2">BED1</strain>
    </source>
</reference>
<feature type="compositionally biased region" description="Basic and acidic residues" evidence="1">
    <location>
        <begin position="102"/>
        <end position="116"/>
    </location>
</feature>
<feature type="region of interest" description="Disordered" evidence="1">
    <location>
        <begin position="49"/>
        <end position="124"/>
    </location>
</feature>
<keyword evidence="3" id="KW-1185">Reference proteome</keyword>
<sequence length="381" mass="41783">MSLIAKKTFHAEIAQAFPKLNLGEDAWKIDQLAKQTYPLYKQTWITNKSDEKASARKHKMKMKTDPGDASSNHDHTSWDAKCQKIKPETNSGNEAANHNHTGRRDAKCQKVEDHDATSPPTPALQFITNMPLGQPSKQEMSTPVFEINPAELTLLFSGGPTSHRGNMYVYGGYRYQLQVIISFGRWHHGVFPSTVSLDSNLGSHLNSWPSTSLDQLGPSAQPTLDDLEAIPLPESKLIKLKNPLAMMPQKLPVVQSAFQPVASSPPEETPLSSKESVIVGPSRTITNAQTAASSSKPSEAAVPGGTQSSALKKGGHVMHIPMAQTSQTRWNAREFGTYYDALSAQLKAKYKDKATKLVTEGIWMNGTAETIAKIAFLNMYN</sequence>
<evidence type="ECO:0000313" key="3">
    <source>
        <dbReference type="Proteomes" id="UP001194468"/>
    </source>
</evidence>
<comment type="caution">
    <text evidence="2">The sequence shown here is derived from an EMBL/GenBank/DDBJ whole genome shotgun (WGS) entry which is preliminary data.</text>
</comment>